<sequence length="20" mass="2140">MYMNLTAPIGPSEVTLGCIE</sequence>
<organism evidence="1">
    <name type="scientific">marine sediment metagenome</name>
    <dbReference type="NCBI Taxonomy" id="412755"/>
    <lineage>
        <taxon>unclassified sequences</taxon>
        <taxon>metagenomes</taxon>
        <taxon>ecological metagenomes</taxon>
    </lineage>
</organism>
<dbReference type="AlphaFoldDB" id="A0A0F9BUW2"/>
<protein>
    <submittedName>
        <fullName evidence="1">Uncharacterized protein</fullName>
    </submittedName>
</protein>
<proteinExistence type="predicted"/>
<dbReference type="EMBL" id="LAZR01039150">
    <property type="protein sequence ID" value="KKL17717.1"/>
    <property type="molecule type" value="Genomic_DNA"/>
</dbReference>
<feature type="non-terminal residue" evidence="1">
    <location>
        <position position="20"/>
    </location>
</feature>
<reference evidence="1" key="1">
    <citation type="journal article" date="2015" name="Nature">
        <title>Complex archaea that bridge the gap between prokaryotes and eukaryotes.</title>
        <authorList>
            <person name="Spang A."/>
            <person name="Saw J.H."/>
            <person name="Jorgensen S.L."/>
            <person name="Zaremba-Niedzwiedzka K."/>
            <person name="Martijn J."/>
            <person name="Lind A.E."/>
            <person name="van Eijk R."/>
            <person name="Schleper C."/>
            <person name="Guy L."/>
            <person name="Ettema T.J."/>
        </authorList>
    </citation>
    <scope>NUCLEOTIDE SEQUENCE</scope>
</reference>
<name>A0A0F9BUW2_9ZZZZ</name>
<comment type="caution">
    <text evidence="1">The sequence shown here is derived from an EMBL/GenBank/DDBJ whole genome shotgun (WGS) entry which is preliminary data.</text>
</comment>
<gene>
    <name evidence="1" type="ORF">LCGC14_2482810</name>
</gene>
<evidence type="ECO:0000313" key="1">
    <source>
        <dbReference type="EMBL" id="KKL17717.1"/>
    </source>
</evidence>
<accession>A0A0F9BUW2</accession>